<reference evidence="2 3" key="1">
    <citation type="journal article" date="2015" name="Plant Cell">
        <title>Oil accumulation by the oleaginous diatom Fistulifera solaris as revealed by the genome and transcriptome.</title>
        <authorList>
            <person name="Tanaka T."/>
            <person name="Maeda Y."/>
            <person name="Veluchamy A."/>
            <person name="Tanaka M."/>
            <person name="Abida H."/>
            <person name="Marechal E."/>
            <person name="Bowler C."/>
            <person name="Muto M."/>
            <person name="Sunaga Y."/>
            <person name="Tanaka M."/>
            <person name="Yoshino T."/>
            <person name="Taniguchi T."/>
            <person name="Fukuda Y."/>
            <person name="Nemoto M."/>
            <person name="Matsumoto M."/>
            <person name="Wong P.S."/>
            <person name="Aburatani S."/>
            <person name="Fujibuchi W."/>
        </authorList>
    </citation>
    <scope>NUCLEOTIDE SEQUENCE [LARGE SCALE GENOMIC DNA]</scope>
    <source>
        <strain evidence="2 3">JPCC DA0580</strain>
    </source>
</reference>
<feature type="compositionally biased region" description="Polar residues" evidence="1">
    <location>
        <begin position="241"/>
        <end position="251"/>
    </location>
</feature>
<proteinExistence type="predicted"/>
<evidence type="ECO:0000313" key="2">
    <source>
        <dbReference type="EMBL" id="GAX10789.1"/>
    </source>
</evidence>
<feature type="region of interest" description="Disordered" evidence="1">
    <location>
        <begin position="236"/>
        <end position="282"/>
    </location>
</feature>
<feature type="compositionally biased region" description="Low complexity" evidence="1">
    <location>
        <begin position="583"/>
        <end position="596"/>
    </location>
</feature>
<protein>
    <submittedName>
        <fullName evidence="2">Uncharacterized protein</fullName>
    </submittedName>
</protein>
<keyword evidence="3" id="KW-1185">Reference proteome</keyword>
<evidence type="ECO:0000313" key="3">
    <source>
        <dbReference type="Proteomes" id="UP000198406"/>
    </source>
</evidence>
<name>A0A1Z5J9Z6_FISSO</name>
<feature type="compositionally biased region" description="Polar residues" evidence="1">
    <location>
        <begin position="433"/>
        <end position="452"/>
    </location>
</feature>
<evidence type="ECO:0000256" key="1">
    <source>
        <dbReference type="SAM" id="MobiDB-lite"/>
    </source>
</evidence>
<feature type="region of interest" description="Disordered" evidence="1">
    <location>
        <begin position="417"/>
        <end position="474"/>
    </location>
</feature>
<feature type="region of interest" description="Disordered" evidence="1">
    <location>
        <begin position="164"/>
        <end position="196"/>
    </location>
</feature>
<dbReference type="Proteomes" id="UP000198406">
    <property type="component" value="Unassembled WGS sequence"/>
</dbReference>
<dbReference type="EMBL" id="BDSP01000025">
    <property type="protein sequence ID" value="GAX10789.1"/>
    <property type="molecule type" value="Genomic_DNA"/>
</dbReference>
<feature type="compositionally biased region" description="Polar residues" evidence="1">
    <location>
        <begin position="258"/>
        <end position="269"/>
    </location>
</feature>
<dbReference type="AlphaFoldDB" id="A0A1Z5J9Z6"/>
<feature type="compositionally biased region" description="Basic and acidic residues" evidence="1">
    <location>
        <begin position="166"/>
        <end position="178"/>
    </location>
</feature>
<organism evidence="2 3">
    <name type="scientific">Fistulifera solaris</name>
    <name type="common">Oleaginous diatom</name>
    <dbReference type="NCBI Taxonomy" id="1519565"/>
    <lineage>
        <taxon>Eukaryota</taxon>
        <taxon>Sar</taxon>
        <taxon>Stramenopiles</taxon>
        <taxon>Ochrophyta</taxon>
        <taxon>Bacillariophyta</taxon>
        <taxon>Bacillariophyceae</taxon>
        <taxon>Bacillariophycidae</taxon>
        <taxon>Naviculales</taxon>
        <taxon>Naviculaceae</taxon>
        <taxon>Fistulifera</taxon>
    </lineage>
</organism>
<gene>
    <name evidence="2" type="ORF">FisN_1Hu330</name>
</gene>
<comment type="caution">
    <text evidence="2">The sequence shown here is derived from an EMBL/GenBank/DDBJ whole genome shotgun (WGS) entry which is preliminary data.</text>
</comment>
<sequence>MNLQEPRAFTRREKAHKSKLRIDPSESAGLKPIEVRVERLITILSSFEESTIDSSNAFSIGSSFSEDSYESLGVITQLEDFIVREIGNVLDGSMDNDDDYSQTGYWTRAAFSQDFSVLPSKHKIVKSEEWKRKTGGTVEEILACSTNDSFSLVPVDIPLVQNRRKKELDQENKKEAVISKKPLPQSAQNGKSKVKNNKDCCQQKDFLKEIQTNNLLTTDIRYKLTSASCGGQNRCIESQGVRKSQSNVSQSVRKKSDTTGLSNFFQDNMTFHGPGHDDQTDNSVNSVALESEMNRNPAREFHVDENLKETTDHQHYAADLSPNETIAENNQEQNIALIAGADSDNPMTSDCQHNRCAEEAGPSCKRLQGHIMKNRRSLKLMTSKFQSIIATLESRKKTSDWKIKLFKGSDRAKRHIDISKSAEEDGDVGPRSVSETNCADNSLPTVPSSVPPNKSLRLGSEKNPNEECPSSNNAEANKNQKAFLVDDNLAIAIPVTPIESLQTSIIDQGSLLELGQEVVGEFERSIVTPKRNLGDLLRRPFRKSQDGTHPEHAYKRETLIEANVEPAAGCQNETNNERKCHENGSSSSNSLGTESTKSLRKSFSGSAKPENHHRSKVISVATKREIQRLISDMASLKNVESSKFALKPLKDIAVRGGTIQEGPNSDNARQKSYTLFGVADDFTNLFSCHCKAQ</sequence>
<feature type="region of interest" description="Disordered" evidence="1">
    <location>
        <begin position="574"/>
        <end position="616"/>
    </location>
</feature>
<dbReference type="InParanoid" id="A0A1Z5J9Z6"/>
<accession>A0A1Z5J9Z6</accession>
<feature type="region of interest" description="Disordered" evidence="1">
    <location>
        <begin position="1"/>
        <end position="21"/>
    </location>
</feature>